<name>A0ABD1B2X9_CARAN</name>
<feature type="domain" description="MADS-box" evidence="6">
    <location>
        <begin position="9"/>
        <end position="69"/>
    </location>
</feature>
<keyword evidence="2" id="KW-0805">Transcription regulation</keyword>
<dbReference type="FunFam" id="3.40.1810.10:FF:000006">
    <property type="entry name" value="Agamous-like MADS-box protein AGL62"/>
    <property type="match status" value="1"/>
</dbReference>
<proteinExistence type="predicted"/>
<dbReference type="GO" id="GO:0003677">
    <property type="term" value="F:DNA binding"/>
    <property type="evidence" value="ECO:0007669"/>
    <property type="project" value="UniProtKB-KW"/>
</dbReference>
<dbReference type="Pfam" id="PF00319">
    <property type="entry name" value="SRF-TF"/>
    <property type="match status" value="1"/>
</dbReference>
<dbReference type="EMBL" id="JBANAX010000361">
    <property type="protein sequence ID" value="KAL1212828.1"/>
    <property type="molecule type" value="Genomic_DNA"/>
</dbReference>
<evidence type="ECO:0000259" key="6">
    <source>
        <dbReference type="PROSITE" id="PS50066"/>
    </source>
</evidence>
<sequence length="211" mass="24130">MMSKKKESIGRQRIPMVKIKKESHRQVTFSKRRAGLFKKASELCTLCGAEITIIVFSPAKKPFSFGHPSVESVLDRYLSRKNPSLSRTQQPQGSPTASCELNLRLTQILSEVEEEKKMGQAMVEMRKTTAKRSMTNWWEAPIEEMNMVQLQEMKSALIELRKTVISKINMVPVNEMKEDIFGFLDNKGTAPSNISYVPPSIYNFPYENNYS</sequence>
<dbReference type="SMART" id="SM00432">
    <property type="entry name" value="MADS"/>
    <property type="match status" value="1"/>
</dbReference>
<dbReference type="Gene3D" id="3.40.1810.10">
    <property type="entry name" value="Transcription factor, MADS-box"/>
    <property type="match status" value="1"/>
</dbReference>
<accession>A0ABD1B2X9</accession>
<keyword evidence="3" id="KW-0238">DNA-binding</keyword>
<keyword evidence="4" id="KW-0804">Transcription</keyword>
<dbReference type="AlphaFoldDB" id="A0ABD1B2X9"/>
<evidence type="ECO:0000256" key="1">
    <source>
        <dbReference type="ARBA" id="ARBA00004123"/>
    </source>
</evidence>
<reference evidence="7 8" key="1">
    <citation type="submission" date="2024-04" db="EMBL/GenBank/DDBJ databases">
        <title>Genome assembly C_amara_ONT_v2.</title>
        <authorList>
            <person name="Yant L."/>
            <person name="Moore C."/>
            <person name="Slenker M."/>
        </authorList>
    </citation>
    <scope>NUCLEOTIDE SEQUENCE [LARGE SCALE GENOMIC DNA]</scope>
    <source>
        <tissue evidence="7">Leaf</tissue>
    </source>
</reference>
<evidence type="ECO:0000313" key="7">
    <source>
        <dbReference type="EMBL" id="KAL1212828.1"/>
    </source>
</evidence>
<dbReference type="InterPro" id="IPR033896">
    <property type="entry name" value="MEF2-like_N"/>
</dbReference>
<evidence type="ECO:0000256" key="3">
    <source>
        <dbReference type="ARBA" id="ARBA00023125"/>
    </source>
</evidence>
<protein>
    <submittedName>
        <fullName evidence="7">Agamous-like MADS-box protein AGL61</fullName>
    </submittedName>
</protein>
<dbReference type="Proteomes" id="UP001558713">
    <property type="component" value="Unassembled WGS sequence"/>
</dbReference>
<evidence type="ECO:0000313" key="8">
    <source>
        <dbReference type="Proteomes" id="UP001558713"/>
    </source>
</evidence>
<dbReference type="PROSITE" id="PS50066">
    <property type="entry name" value="MADS_BOX_2"/>
    <property type="match status" value="1"/>
</dbReference>
<dbReference type="PRINTS" id="PR00404">
    <property type="entry name" value="MADSDOMAIN"/>
</dbReference>
<dbReference type="CDD" id="cd00265">
    <property type="entry name" value="MADS_MEF2_like"/>
    <property type="match status" value="1"/>
</dbReference>
<comment type="subcellular location">
    <subcellularLocation>
        <location evidence="1">Nucleus</location>
    </subcellularLocation>
</comment>
<gene>
    <name evidence="7" type="ORF">V5N11_019277</name>
</gene>
<keyword evidence="5" id="KW-0539">Nucleus</keyword>
<evidence type="ECO:0000256" key="2">
    <source>
        <dbReference type="ARBA" id="ARBA00023015"/>
    </source>
</evidence>
<evidence type="ECO:0000256" key="4">
    <source>
        <dbReference type="ARBA" id="ARBA00023163"/>
    </source>
</evidence>
<dbReference type="InterPro" id="IPR036879">
    <property type="entry name" value="TF_MADSbox_sf"/>
</dbReference>
<dbReference type="GO" id="GO:0005634">
    <property type="term" value="C:nucleus"/>
    <property type="evidence" value="ECO:0007669"/>
    <property type="project" value="UniProtKB-SubCell"/>
</dbReference>
<evidence type="ECO:0000256" key="5">
    <source>
        <dbReference type="ARBA" id="ARBA00023242"/>
    </source>
</evidence>
<dbReference type="InterPro" id="IPR002100">
    <property type="entry name" value="TF_MADSbox"/>
</dbReference>
<dbReference type="PANTHER" id="PTHR11945">
    <property type="entry name" value="MADS BOX PROTEIN"/>
    <property type="match status" value="1"/>
</dbReference>
<comment type="caution">
    <text evidence="7">The sequence shown here is derived from an EMBL/GenBank/DDBJ whole genome shotgun (WGS) entry which is preliminary data.</text>
</comment>
<dbReference type="SUPFAM" id="SSF55455">
    <property type="entry name" value="SRF-like"/>
    <property type="match status" value="1"/>
</dbReference>
<dbReference type="PANTHER" id="PTHR11945:SF778">
    <property type="entry name" value="AGAMOUS-LIKE MADS-BOX PROTEIN AGL61"/>
    <property type="match status" value="1"/>
</dbReference>
<organism evidence="7 8">
    <name type="scientific">Cardamine amara subsp. amara</name>
    <dbReference type="NCBI Taxonomy" id="228776"/>
    <lineage>
        <taxon>Eukaryota</taxon>
        <taxon>Viridiplantae</taxon>
        <taxon>Streptophyta</taxon>
        <taxon>Embryophyta</taxon>
        <taxon>Tracheophyta</taxon>
        <taxon>Spermatophyta</taxon>
        <taxon>Magnoliopsida</taxon>
        <taxon>eudicotyledons</taxon>
        <taxon>Gunneridae</taxon>
        <taxon>Pentapetalae</taxon>
        <taxon>rosids</taxon>
        <taxon>malvids</taxon>
        <taxon>Brassicales</taxon>
        <taxon>Brassicaceae</taxon>
        <taxon>Cardamineae</taxon>
        <taxon>Cardamine</taxon>
    </lineage>
</organism>
<keyword evidence="8" id="KW-1185">Reference proteome</keyword>